<accession>D5G9B2</accession>
<reference evidence="3 4" key="1">
    <citation type="journal article" date="2010" name="Nature">
        <title>Perigord black truffle genome uncovers evolutionary origins and mechanisms of symbiosis.</title>
        <authorList>
            <person name="Martin F."/>
            <person name="Kohler A."/>
            <person name="Murat C."/>
            <person name="Balestrini R."/>
            <person name="Coutinho P.M."/>
            <person name="Jaillon O."/>
            <person name="Montanini B."/>
            <person name="Morin E."/>
            <person name="Noel B."/>
            <person name="Percudani R."/>
            <person name="Porcel B."/>
            <person name="Rubini A."/>
            <person name="Amicucci A."/>
            <person name="Amselem J."/>
            <person name="Anthouard V."/>
            <person name="Arcioni S."/>
            <person name="Artiguenave F."/>
            <person name="Aury J.M."/>
            <person name="Ballario P."/>
            <person name="Bolchi A."/>
            <person name="Brenna A."/>
            <person name="Brun A."/>
            <person name="Buee M."/>
            <person name="Cantarel B."/>
            <person name="Chevalier G."/>
            <person name="Couloux A."/>
            <person name="Da Silva C."/>
            <person name="Denoeud F."/>
            <person name="Duplessis S."/>
            <person name="Ghignone S."/>
            <person name="Hilselberger B."/>
            <person name="Iotti M."/>
            <person name="Marcais B."/>
            <person name="Mello A."/>
            <person name="Miranda M."/>
            <person name="Pacioni G."/>
            <person name="Quesneville H."/>
            <person name="Riccioni C."/>
            <person name="Ruotolo R."/>
            <person name="Splivallo R."/>
            <person name="Stocchi V."/>
            <person name="Tisserant E."/>
            <person name="Viscomi A.R."/>
            <person name="Zambonelli A."/>
            <person name="Zampieri E."/>
            <person name="Henrissat B."/>
            <person name="Lebrun M.H."/>
            <person name="Paolocci F."/>
            <person name="Bonfante P."/>
            <person name="Ottonello S."/>
            <person name="Wincker P."/>
        </authorList>
    </citation>
    <scope>NUCLEOTIDE SEQUENCE [LARGE SCALE GENOMIC DNA]</scope>
    <source>
        <strain evidence="3 4">Mel28</strain>
    </source>
</reference>
<dbReference type="EMBL" id="FN430057">
    <property type="protein sequence ID" value="CAZ81105.1"/>
    <property type="molecule type" value="Genomic_DNA"/>
</dbReference>
<dbReference type="HOGENOM" id="CLU_689272_0_0_1"/>
<sequence length="400" mass="44160">MSTPEVCPSFQTPFSTPANNLLWTPSPSPTTSSAAAEPPPKPLLTLSAADYTSLHTYITTTTVLPQSYQAYKTLYPDVLSPLTASNLYSRTGQTLVSTAALTKSYQLSFSDISSIATAIIGFATEARLWYPRLQSQLQGLDATPTAARQGGEWEGRRGAAVTVLKILCNLAERKEERIGVILAQFTSLRAETLHLKSTIEEITNELSALQDTITRESADRSARLQALRIQRALVEEERSERNRERNRAFLNLGYMFVNPILGLLTTAATVSNVQTAYESKRRERNNLDDEIGAVHHGLADLEKATITTCSLEIALTGILSVVDAFLQVCGSIKATFRIMQTNFELVSTSLHATCDSTAGDGFSWAIEDLRRACEVWEMVAERAYEFQSEEFLKVCVKKKE</sequence>
<dbReference type="AlphaFoldDB" id="D5G9B2"/>
<keyword evidence="1" id="KW-0175">Coiled coil</keyword>
<dbReference type="InParanoid" id="D5G9B2"/>
<evidence type="ECO:0000313" key="4">
    <source>
        <dbReference type="Proteomes" id="UP000006911"/>
    </source>
</evidence>
<dbReference type="STRING" id="656061.D5G9B2"/>
<name>D5G9B2_TUBMM</name>
<gene>
    <name evidence="3" type="ORF">GSTUM_00003238001</name>
</gene>
<dbReference type="Proteomes" id="UP000006911">
    <property type="component" value="Unassembled WGS sequence"/>
</dbReference>
<organism evidence="3 4">
    <name type="scientific">Tuber melanosporum (strain Mel28)</name>
    <name type="common">Perigord black truffle</name>
    <dbReference type="NCBI Taxonomy" id="656061"/>
    <lineage>
        <taxon>Eukaryota</taxon>
        <taxon>Fungi</taxon>
        <taxon>Dikarya</taxon>
        <taxon>Ascomycota</taxon>
        <taxon>Pezizomycotina</taxon>
        <taxon>Pezizomycetes</taxon>
        <taxon>Pezizales</taxon>
        <taxon>Tuberaceae</taxon>
        <taxon>Tuber</taxon>
    </lineage>
</organism>
<proteinExistence type="predicted"/>
<feature type="coiled-coil region" evidence="1">
    <location>
        <begin position="199"/>
        <end position="244"/>
    </location>
</feature>
<dbReference type="Gene3D" id="1.20.1170.10">
    <property type="match status" value="1"/>
</dbReference>
<evidence type="ECO:0000256" key="1">
    <source>
        <dbReference type="SAM" id="Coils"/>
    </source>
</evidence>
<dbReference type="KEGG" id="tml:GSTUM_00003238001"/>
<dbReference type="RefSeq" id="XP_002836914.1">
    <property type="nucleotide sequence ID" value="XM_002836868.1"/>
</dbReference>
<keyword evidence="4" id="KW-1185">Reference proteome</keyword>
<evidence type="ECO:0000313" key="3">
    <source>
        <dbReference type="EMBL" id="CAZ81105.1"/>
    </source>
</evidence>
<feature type="compositionally biased region" description="Low complexity" evidence="2">
    <location>
        <begin position="21"/>
        <end position="36"/>
    </location>
</feature>
<feature type="region of interest" description="Disordered" evidence="2">
    <location>
        <begin position="18"/>
        <end position="39"/>
    </location>
</feature>
<dbReference type="SUPFAM" id="SSF58100">
    <property type="entry name" value="Bacterial hemolysins"/>
    <property type="match status" value="1"/>
</dbReference>
<dbReference type="GeneID" id="9182856"/>
<protein>
    <submittedName>
        <fullName evidence="3">(Perigord truffle) hypothetical protein</fullName>
    </submittedName>
</protein>
<evidence type="ECO:0000256" key="2">
    <source>
        <dbReference type="SAM" id="MobiDB-lite"/>
    </source>
</evidence>